<comment type="caution">
    <text evidence="4">The sequence shown here is derived from an EMBL/GenBank/DDBJ whole genome shotgun (WGS) entry which is preliminary data.</text>
</comment>
<dbReference type="PANTHER" id="PTHR31616:SF0">
    <property type="entry name" value="GLUCAN 1,4-ALPHA-GLUCOSIDASE"/>
    <property type="match status" value="1"/>
</dbReference>
<dbReference type="Gene3D" id="2.70.98.10">
    <property type="match status" value="1"/>
</dbReference>
<dbReference type="InterPro" id="IPR011613">
    <property type="entry name" value="GH15-like"/>
</dbReference>
<dbReference type="Pfam" id="PF00723">
    <property type="entry name" value="Glyco_hydro_15"/>
    <property type="match status" value="2"/>
</dbReference>
<dbReference type="InterPro" id="IPR015220">
    <property type="entry name" value="Glucodextranase_N"/>
</dbReference>
<accession>A0A2W4DIT8</accession>
<proteinExistence type="predicted"/>
<feature type="domain" description="GH15-like" evidence="2">
    <location>
        <begin position="298"/>
        <end position="360"/>
    </location>
</feature>
<dbReference type="Proteomes" id="UP000248925">
    <property type="component" value="Unassembled WGS sequence"/>
</dbReference>
<keyword evidence="5" id="KW-1185">Reference proteome</keyword>
<dbReference type="AlphaFoldDB" id="A0A2W4DIT8"/>
<dbReference type="SUPFAM" id="SSF74650">
    <property type="entry name" value="Galactose mutarotase-like"/>
    <property type="match status" value="1"/>
</dbReference>
<feature type="region of interest" description="Disordered" evidence="1">
    <location>
        <begin position="1"/>
        <end position="28"/>
    </location>
</feature>
<dbReference type="Gene3D" id="1.50.10.10">
    <property type="match status" value="1"/>
</dbReference>
<dbReference type="InterPro" id="IPR014718">
    <property type="entry name" value="GH-type_carb-bd"/>
</dbReference>
<sequence>MTDLTDRIDPPGAPGITPRWTSSDKSAVGTAANPESRVWFTVSHGILNEIYAPRLDMACIRDFGFVVTADSYFSDEKRDADHTVEMIEDGVPAFRLVNTSKDGRYRITKIILTDPDREVVLQDIRFEALIGNLSNYQVHAIVAPHLVNAGSENTAWYGDFKGHQLLFAEGRGTALSVAATVPWAARSAGYVGTSDGWQTLSRGEGLKAEFQRVENGNVAVSGTLDLASANGHALVAIGFGTQPEEAAFRAILSLQHGIEPALKRYRAGWRQWQRGLIPLDEPHDPTQLNRYRVSTSVLATHRDDATGAIIASLSIPWGSTKSDDDLGGYHLVWTRDLVETAGGLLAAGAGEEAKSVLDYLVTSQEADGHWVQNSWLDGRPYWYGIQLDETAFPILLYDMLLRADVLGPSDAPRYLNMIERAASFIVRTGPATQQDRWEEDGGYSPFTLAVEIAGLLAAADAVDAADKTAMANYLREVADGWNEQIETWTYVSDTELSRQLGIDGYYMRIGSATGDGMSSARGLIPIRNRADGNAMLEAGMLVSPDALAFVRFGLRAADDVRMLNTVAAIDAVLKRELPAGPYWYRYNDDGYGEQEDGAPFDGAGIGRLWPLLTGERAHYEIAAGRPEEAWRLLATMEASASPGGLLPEQIWDGKDIVERELFLGQPSGSAMPLVWAHAEHVKLLRSLRDGVVFDMPPQTFRRYVKNTPAPAPIVWRKVAPVGLIDVGRGLRLEFMEPALVHWSADNWSTTTDTVAKDTGLQTYLCDLPTRTLAPGAVIRFTIFWSERNCWESADFAVSVGPAA</sequence>
<dbReference type="GO" id="GO:0030246">
    <property type="term" value="F:carbohydrate binding"/>
    <property type="evidence" value="ECO:0007669"/>
    <property type="project" value="InterPro"/>
</dbReference>
<dbReference type="InterPro" id="IPR008928">
    <property type="entry name" value="6-hairpin_glycosidase_sf"/>
</dbReference>
<dbReference type="InterPro" id="IPR012341">
    <property type="entry name" value="6hp_glycosidase-like_sf"/>
</dbReference>
<evidence type="ECO:0000313" key="4">
    <source>
        <dbReference type="EMBL" id="PZM16214.1"/>
    </source>
</evidence>
<dbReference type="SUPFAM" id="SSF48208">
    <property type="entry name" value="Six-hairpin glycosidases"/>
    <property type="match status" value="1"/>
</dbReference>
<feature type="domain" description="GH15-like" evidence="2">
    <location>
        <begin position="368"/>
        <end position="683"/>
    </location>
</feature>
<evidence type="ECO:0000259" key="3">
    <source>
        <dbReference type="Pfam" id="PF09137"/>
    </source>
</evidence>
<gene>
    <name evidence="4" type="ORF">CPY51_04315</name>
</gene>
<name>A0A2W4DIT8_9HYPH</name>
<protein>
    <submittedName>
        <fullName evidence="4">Glucan 1,4-alpha-glucosidase</fullName>
    </submittedName>
</protein>
<dbReference type="CDD" id="cd07430">
    <property type="entry name" value="GH15_N"/>
    <property type="match status" value="1"/>
</dbReference>
<dbReference type="NCBIfam" id="TIGR01535">
    <property type="entry name" value="glucan_glucosid"/>
    <property type="match status" value="1"/>
</dbReference>
<dbReference type="GO" id="GO:0016757">
    <property type="term" value="F:glycosyltransferase activity"/>
    <property type="evidence" value="ECO:0007669"/>
    <property type="project" value="UniProtKB-ARBA"/>
</dbReference>
<dbReference type="GO" id="GO:0004553">
    <property type="term" value="F:hydrolase activity, hydrolyzing O-glycosyl compounds"/>
    <property type="evidence" value="ECO:0007669"/>
    <property type="project" value="TreeGrafter"/>
</dbReference>
<dbReference type="GO" id="GO:0005975">
    <property type="term" value="P:carbohydrate metabolic process"/>
    <property type="evidence" value="ECO:0007669"/>
    <property type="project" value="InterPro"/>
</dbReference>
<dbReference type="EMBL" id="PCDP01000003">
    <property type="protein sequence ID" value="PZM16214.1"/>
    <property type="molecule type" value="Genomic_DNA"/>
</dbReference>
<dbReference type="PANTHER" id="PTHR31616">
    <property type="entry name" value="TREHALASE"/>
    <property type="match status" value="1"/>
</dbReference>
<dbReference type="InterPro" id="IPR006425">
    <property type="entry name" value="Glucoamylase_bac"/>
</dbReference>
<dbReference type="Pfam" id="PF09137">
    <property type="entry name" value="Glucodextran_N"/>
    <property type="match status" value="1"/>
</dbReference>
<reference evidence="4 5" key="1">
    <citation type="journal article" date="2018" name="Sci. Rep.">
        <title>Rhizobium tumorigenes sp. nov., a novel plant tumorigenic bacterium isolated from cane gall tumors on thornless blackberry.</title>
        <authorList>
            <person name="Kuzmanovi N."/>
            <person name="Smalla K."/>
            <person name="Gronow S."/>
            <person name="PuBawska J."/>
        </authorList>
    </citation>
    <scope>NUCLEOTIDE SEQUENCE [LARGE SCALE GENOMIC DNA]</scope>
    <source>
        <strain evidence="4 5">CCBAU 85046</strain>
    </source>
</reference>
<evidence type="ECO:0000256" key="1">
    <source>
        <dbReference type="SAM" id="MobiDB-lite"/>
    </source>
</evidence>
<evidence type="ECO:0000259" key="2">
    <source>
        <dbReference type="Pfam" id="PF00723"/>
    </source>
</evidence>
<dbReference type="OrthoDB" id="9806081at2"/>
<feature type="domain" description="Glucodextranase N-terminal" evidence="3">
    <location>
        <begin position="11"/>
        <end position="273"/>
    </location>
</feature>
<evidence type="ECO:0000313" key="5">
    <source>
        <dbReference type="Proteomes" id="UP000248925"/>
    </source>
</evidence>
<organism evidence="4 5">
    <name type="scientific">Rhizobium tubonense</name>
    <dbReference type="NCBI Taxonomy" id="484088"/>
    <lineage>
        <taxon>Bacteria</taxon>
        <taxon>Pseudomonadati</taxon>
        <taxon>Pseudomonadota</taxon>
        <taxon>Alphaproteobacteria</taxon>
        <taxon>Hyphomicrobiales</taxon>
        <taxon>Rhizobiaceae</taxon>
        <taxon>Rhizobium/Agrobacterium group</taxon>
        <taxon>Rhizobium</taxon>
    </lineage>
</organism>
<dbReference type="InterPro" id="IPR011013">
    <property type="entry name" value="Gal_mutarotase_sf_dom"/>
</dbReference>